<evidence type="ECO:0000256" key="1">
    <source>
        <dbReference type="ARBA" id="ARBA00004571"/>
    </source>
</evidence>
<dbReference type="InterPro" id="IPR036942">
    <property type="entry name" value="Beta-barrel_TonB_sf"/>
</dbReference>
<accession>A0A7K1GHX4</accession>
<dbReference type="InterPro" id="IPR037066">
    <property type="entry name" value="Plug_dom_sf"/>
</dbReference>
<dbReference type="PROSITE" id="PS52016">
    <property type="entry name" value="TONB_DEPENDENT_REC_3"/>
    <property type="match status" value="1"/>
</dbReference>
<keyword evidence="13" id="KW-0675">Receptor</keyword>
<dbReference type="PANTHER" id="PTHR30069:SF36">
    <property type="entry name" value="BLL6948 PROTEIN"/>
    <property type="match status" value="1"/>
</dbReference>
<dbReference type="GO" id="GO:0015344">
    <property type="term" value="F:siderophore uptake transmembrane transporter activity"/>
    <property type="evidence" value="ECO:0007669"/>
    <property type="project" value="TreeGrafter"/>
</dbReference>
<keyword evidence="4 8" id="KW-0812">Transmembrane</keyword>
<gene>
    <name evidence="13" type="ORF">F1003_12060</name>
</gene>
<dbReference type="SUPFAM" id="SSF56935">
    <property type="entry name" value="Porins"/>
    <property type="match status" value="1"/>
</dbReference>
<keyword evidence="14" id="KW-1185">Reference proteome</keyword>
<comment type="similarity">
    <text evidence="8 9">Belongs to the TonB-dependent receptor family.</text>
</comment>
<dbReference type="InterPro" id="IPR012910">
    <property type="entry name" value="Plug_dom"/>
</dbReference>
<dbReference type="InterPro" id="IPR039426">
    <property type="entry name" value="TonB-dep_rcpt-like"/>
</dbReference>
<dbReference type="Gene3D" id="2.170.130.10">
    <property type="entry name" value="TonB-dependent receptor, plug domain"/>
    <property type="match status" value="1"/>
</dbReference>
<evidence type="ECO:0000313" key="13">
    <source>
        <dbReference type="EMBL" id="MTE27669.1"/>
    </source>
</evidence>
<dbReference type="AlphaFoldDB" id="A0A7K1GHX4"/>
<keyword evidence="7 8" id="KW-0998">Cell outer membrane</keyword>
<dbReference type="Proteomes" id="UP000447545">
    <property type="component" value="Unassembled WGS sequence"/>
</dbReference>
<feature type="signal peptide" evidence="10">
    <location>
        <begin position="1"/>
        <end position="20"/>
    </location>
</feature>
<protein>
    <submittedName>
        <fullName evidence="13">TonB-dependent receptor</fullName>
    </submittedName>
</protein>
<evidence type="ECO:0000256" key="4">
    <source>
        <dbReference type="ARBA" id="ARBA00022692"/>
    </source>
</evidence>
<evidence type="ECO:0000256" key="5">
    <source>
        <dbReference type="ARBA" id="ARBA00023077"/>
    </source>
</evidence>
<keyword evidence="6 8" id="KW-0472">Membrane</keyword>
<keyword evidence="3 8" id="KW-1134">Transmembrane beta strand</keyword>
<feature type="domain" description="TonB-dependent receptor-like beta-barrel" evidence="11">
    <location>
        <begin position="297"/>
        <end position="696"/>
    </location>
</feature>
<feature type="chain" id="PRO_5029829196" evidence="10">
    <location>
        <begin position="21"/>
        <end position="740"/>
    </location>
</feature>
<keyword evidence="10" id="KW-0732">Signal</keyword>
<evidence type="ECO:0000259" key="12">
    <source>
        <dbReference type="Pfam" id="PF07715"/>
    </source>
</evidence>
<evidence type="ECO:0000256" key="6">
    <source>
        <dbReference type="ARBA" id="ARBA00023136"/>
    </source>
</evidence>
<name>A0A7K1GHX4_9FLAO</name>
<evidence type="ECO:0000313" key="14">
    <source>
        <dbReference type="Proteomes" id="UP000447545"/>
    </source>
</evidence>
<sequence length="740" mass="83104">MKKQILALLLFGCFSVIVQAQNVKGLVLNELNQPLEAAYVYNQNSQSHAHTSENGVFVIAETKVGDSLRIGLLGYKTKVVKVESTDEVKIILEEKIFQLDEMVIREELNTVSTISRLDLNITPVNSSQEVLRKVPGLFIGQHAGGGKAEQIFLRGFDVDHGTDVSISVDGMPVNMVSHAHGQGYSDLHFVIPETVNKIDFGKGAYYASEGDFNTAGYVNFKTKDYLKESSISFSAGQFNTLRTVGLFDLMENVKNKNAYVAMEYIATNGPFESPQNFNRLNLFGKYVMYSPENDKLTLTASHFTSRWDASGQIPQREVDNGNITRFGAIDDTEGGETQRTNLNVTFDKYISESTKLSANAFYSHYAFELYSNFTFFLEDPVNGDQIRQKEDRNIFGANTALNYTTFLGSTEFNLTTGLGVRHDIVDDVELSRTLNRTETLENIQLGDINQTNIDAFVNAEFDFGKFKIAPALRLDYFKFLYNDQLQTNYETQSENKTILSPKLNFYYDAKDNLQLYLKSGLGFHSNDARVVVANEGEDILPRSYGTDLGFVWKPFSKLVVNSALWYLFLEQEFVYVGDAGIVEPSGKTRRYGIDLGLRYQINDWLFLDTDATLTNARSIDAPDGEDYIPLAPDFTLAGGLSVNDLDGFSGGLRFRYLDDRPANEGNSIVAEGYFVTDLNINYQLNNVTLGLAVENLFDVDWNETQFATESRLQNEAQSVEEIHFTPGTPFFIKGTVSYRF</sequence>
<evidence type="ECO:0000259" key="11">
    <source>
        <dbReference type="Pfam" id="PF00593"/>
    </source>
</evidence>
<evidence type="ECO:0000256" key="8">
    <source>
        <dbReference type="PROSITE-ProRule" id="PRU01360"/>
    </source>
</evidence>
<keyword evidence="5 9" id="KW-0798">TonB box</keyword>
<comment type="caution">
    <text evidence="13">The sequence shown here is derived from an EMBL/GenBank/DDBJ whole genome shotgun (WGS) entry which is preliminary data.</text>
</comment>
<dbReference type="SUPFAM" id="SSF49464">
    <property type="entry name" value="Carboxypeptidase regulatory domain-like"/>
    <property type="match status" value="1"/>
</dbReference>
<reference evidence="13 14" key="1">
    <citation type="submission" date="2019-11" db="EMBL/GenBank/DDBJ databases">
        <title>Winogradskyella ouciana sp. nov., isolated from the hadal seawater of the Mariana Trench.</title>
        <authorList>
            <person name="Liu R."/>
        </authorList>
    </citation>
    <scope>NUCLEOTIDE SEQUENCE [LARGE SCALE GENOMIC DNA]</scope>
    <source>
        <strain evidence="13 14">ZXX205</strain>
    </source>
</reference>
<feature type="domain" description="TonB-dependent receptor plug" evidence="12">
    <location>
        <begin position="105"/>
        <end position="216"/>
    </location>
</feature>
<proteinExistence type="inferred from homology"/>
<dbReference type="PANTHER" id="PTHR30069">
    <property type="entry name" value="TONB-DEPENDENT OUTER MEMBRANE RECEPTOR"/>
    <property type="match status" value="1"/>
</dbReference>
<dbReference type="Pfam" id="PF07715">
    <property type="entry name" value="Plug"/>
    <property type="match status" value="1"/>
</dbReference>
<keyword evidence="2 8" id="KW-0813">Transport</keyword>
<dbReference type="RefSeq" id="WP_155089692.1">
    <property type="nucleotide sequence ID" value="NZ_WJYA01000007.1"/>
</dbReference>
<dbReference type="Gene3D" id="2.40.170.20">
    <property type="entry name" value="TonB-dependent receptor, beta-barrel domain"/>
    <property type="match status" value="1"/>
</dbReference>
<evidence type="ECO:0000256" key="10">
    <source>
        <dbReference type="SAM" id="SignalP"/>
    </source>
</evidence>
<dbReference type="InterPro" id="IPR000531">
    <property type="entry name" value="Beta-barrel_TonB"/>
</dbReference>
<dbReference type="EMBL" id="WJYA01000007">
    <property type="protein sequence ID" value="MTE27669.1"/>
    <property type="molecule type" value="Genomic_DNA"/>
</dbReference>
<evidence type="ECO:0000256" key="7">
    <source>
        <dbReference type="ARBA" id="ARBA00023237"/>
    </source>
</evidence>
<evidence type="ECO:0000256" key="9">
    <source>
        <dbReference type="RuleBase" id="RU003357"/>
    </source>
</evidence>
<organism evidence="13 14">
    <name type="scientific">Winogradskyella ouciana</name>
    <dbReference type="NCBI Taxonomy" id="2608631"/>
    <lineage>
        <taxon>Bacteria</taxon>
        <taxon>Pseudomonadati</taxon>
        <taxon>Bacteroidota</taxon>
        <taxon>Flavobacteriia</taxon>
        <taxon>Flavobacteriales</taxon>
        <taxon>Flavobacteriaceae</taxon>
        <taxon>Winogradskyella</taxon>
    </lineage>
</organism>
<dbReference type="Pfam" id="PF00593">
    <property type="entry name" value="TonB_dep_Rec_b-barrel"/>
    <property type="match status" value="1"/>
</dbReference>
<dbReference type="InterPro" id="IPR008969">
    <property type="entry name" value="CarboxyPept-like_regulatory"/>
</dbReference>
<comment type="subcellular location">
    <subcellularLocation>
        <location evidence="1 8">Cell outer membrane</location>
        <topology evidence="1 8">Multi-pass membrane protein</topology>
    </subcellularLocation>
</comment>
<dbReference type="Pfam" id="PF13715">
    <property type="entry name" value="CarbopepD_reg_2"/>
    <property type="match status" value="1"/>
</dbReference>
<dbReference type="GO" id="GO:0044718">
    <property type="term" value="P:siderophore transmembrane transport"/>
    <property type="evidence" value="ECO:0007669"/>
    <property type="project" value="TreeGrafter"/>
</dbReference>
<evidence type="ECO:0000256" key="2">
    <source>
        <dbReference type="ARBA" id="ARBA00022448"/>
    </source>
</evidence>
<dbReference type="GO" id="GO:0009279">
    <property type="term" value="C:cell outer membrane"/>
    <property type="evidence" value="ECO:0007669"/>
    <property type="project" value="UniProtKB-SubCell"/>
</dbReference>
<evidence type="ECO:0000256" key="3">
    <source>
        <dbReference type="ARBA" id="ARBA00022452"/>
    </source>
</evidence>